<comment type="caution">
    <text evidence="2">The sequence shown here is derived from an EMBL/GenBank/DDBJ whole genome shotgun (WGS) entry which is preliminary data.</text>
</comment>
<feature type="domain" description="HTH psq-type" evidence="1">
    <location>
        <begin position="16"/>
        <end position="50"/>
    </location>
</feature>
<gene>
    <name evidence="2" type="ORF">ABEB36_009525</name>
</gene>
<dbReference type="AlphaFoldDB" id="A0ABD1EGN7"/>
<protein>
    <recommendedName>
        <fullName evidence="1">HTH psq-type domain-containing protein</fullName>
    </recommendedName>
</protein>
<name>A0ABD1EGN7_HYPHA</name>
<organism evidence="2 3">
    <name type="scientific">Hypothenemus hampei</name>
    <name type="common">Coffee berry borer</name>
    <dbReference type="NCBI Taxonomy" id="57062"/>
    <lineage>
        <taxon>Eukaryota</taxon>
        <taxon>Metazoa</taxon>
        <taxon>Ecdysozoa</taxon>
        <taxon>Arthropoda</taxon>
        <taxon>Hexapoda</taxon>
        <taxon>Insecta</taxon>
        <taxon>Pterygota</taxon>
        <taxon>Neoptera</taxon>
        <taxon>Endopterygota</taxon>
        <taxon>Coleoptera</taxon>
        <taxon>Polyphaga</taxon>
        <taxon>Cucujiformia</taxon>
        <taxon>Curculionidae</taxon>
        <taxon>Scolytinae</taxon>
        <taxon>Hypothenemus</taxon>
    </lineage>
</organism>
<dbReference type="Proteomes" id="UP001566132">
    <property type="component" value="Unassembled WGS sequence"/>
</dbReference>
<dbReference type="EMBL" id="JBDJPC010000007">
    <property type="protein sequence ID" value="KAL1493839.1"/>
    <property type="molecule type" value="Genomic_DNA"/>
</dbReference>
<sequence>MVRNCQRKTQPVDKQALSKAIEAVKGHVSIFKAAKQFKLNYETLHTHVHRAGLQEIRPIAHKSVNKSKLDKAICAVKAGRSIQKAAEIVKLNYQTLRSSIERPMPTKYNRQVGIFESSFFVTE</sequence>
<evidence type="ECO:0000313" key="3">
    <source>
        <dbReference type="Proteomes" id="UP001566132"/>
    </source>
</evidence>
<dbReference type="Gene3D" id="1.10.10.60">
    <property type="entry name" value="Homeodomain-like"/>
    <property type="match status" value="1"/>
</dbReference>
<keyword evidence="3" id="KW-1185">Reference proteome</keyword>
<reference evidence="2 3" key="1">
    <citation type="submission" date="2024-05" db="EMBL/GenBank/DDBJ databases">
        <title>Genetic variation in Jamaican populations of the coffee berry borer (Hypothenemus hampei).</title>
        <authorList>
            <person name="Errbii M."/>
            <person name="Myrie A."/>
        </authorList>
    </citation>
    <scope>NUCLEOTIDE SEQUENCE [LARGE SCALE GENOMIC DNA]</scope>
    <source>
        <strain evidence="2">JA-Hopewell-2020-01-JO</strain>
        <tissue evidence="2">Whole body</tissue>
    </source>
</reference>
<dbReference type="Pfam" id="PF05225">
    <property type="entry name" value="HTH_psq"/>
    <property type="match status" value="1"/>
</dbReference>
<dbReference type="InterPro" id="IPR007889">
    <property type="entry name" value="HTH_Psq"/>
</dbReference>
<evidence type="ECO:0000259" key="1">
    <source>
        <dbReference type="Pfam" id="PF05225"/>
    </source>
</evidence>
<proteinExistence type="predicted"/>
<accession>A0ABD1EGN7</accession>
<evidence type="ECO:0000313" key="2">
    <source>
        <dbReference type="EMBL" id="KAL1493839.1"/>
    </source>
</evidence>